<feature type="transmembrane region" description="Helical" evidence="2">
    <location>
        <begin position="126"/>
        <end position="148"/>
    </location>
</feature>
<accession>A0A7G7BJG3</accession>
<dbReference type="AlphaFoldDB" id="A0A7G7BJG3"/>
<feature type="transmembrane region" description="Helical" evidence="2">
    <location>
        <begin position="256"/>
        <end position="278"/>
    </location>
</feature>
<evidence type="ECO:0000256" key="2">
    <source>
        <dbReference type="SAM" id="Phobius"/>
    </source>
</evidence>
<evidence type="ECO:0000313" key="4">
    <source>
        <dbReference type="Proteomes" id="UP000515307"/>
    </source>
</evidence>
<protein>
    <recommendedName>
        <fullName evidence="5">Integral membrane protein</fullName>
    </recommendedName>
</protein>
<dbReference type="RefSeq" id="WP_185299003.1">
    <property type="nucleotide sequence ID" value="NZ_CP045702.1"/>
</dbReference>
<feature type="transmembrane region" description="Helical" evidence="2">
    <location>
        <begin position="63"/>
        <end position="80"/>
    </location>
</feature>
<evidence type="ECO:0000256" key="1">
    <source>
        <dbReference type="SAM" id="MobiDB-lite"/>
    </source>
</evidence>
<evidence type="ECO:0000313" key="3">
    <source>
        <dbReference type="EMBL" id="QNE75478.1"/>
    </source>
</evidence>
<keyword evidence="2" id="KW-0812">Transmembrane</keyword>
<dbReference type="Pfam" id="PF19877">
    <property type="entry name" value="DUF6350"/>
    <property type="match status" value="1"/>
</dbReference>
<feature type="transmembrane region" description="Helical" evidence="2">
    <location>
        <begin position="87"/>
        <end position="106"/>
    </location>
</feature>
<feature type="compositionally biased region" description="Basic and acidic residues" evidence="1">
    <location>
        <begin position="462"/>
        <end position="471"/>
    </location>
</feature>
<feature type="transmembrane region" description="Helical" evidence="2">
    <location>
        <begin position="160"/>
        <end position="180"/>
    </location>
</feature>
<sequence>MAGVTQVTERSPMLSAERSRTAALASSFLRGVIAAGLGLGSLAVLVMVLWISSPHPDSGPGGALRVAAGLWLLAHGAELIRADTLSGIPAPVATVPLLLIVGPVWLTHRAARDALEPEEGRPVPSAGGAFCAVTAGYLLVAAGTAACARGGPMPANRFSLGFPLAVVVAVSAAAGVWTASGRPLGPMPSWAPLRLQEGIARTLFRTRAEAVLRSSAVGVAVLLGGGALLVATALVWHVQATQESFLELSGDWSGRFAVLLLALALVPNAAMWGAAYGLGPGFALGTGSTVAPYAVEGRPALPDFPLLAAAPAPGPGTAADWAVLAVPLAAGLAVGWFTAGRAAPVQAARSEVWSRRETALVAVSAAVGCGAGTALLTAASGGPLGTGALAEFGPVWWLVGPAALLWTALLGVPVALLLRWWRLRDHGWAWRRGRTDAGAGPDASATAGVPDVAAGKAAASGEPERSGDGRWWRRRGGADAAGSGSGAGSAEAPSRVPHPAAVADEEAAAFEPYDFLPADPWHEETTRRSRWASLRKDSGGLMADFPASEVPAAEVPAPGVPAPGGQAPGVPAAGVPTADLPAPGVPAADLPVAEGMRNGRAPEASEPPESGRDTAS</sequence>
<keyword evidence="2" id="KW-0472">Membrane</keyword>
<feature type="region of interest" description="Disordered" evidence="1">
    <location>
        <begin position="433"/>
        <end position="499"/>
    </location>
</feature>
<gene>
    <name evidence="3" type="ORF">F0344_13370</name>
</gene>
<dbReference type="Proteomes" id="UP000515307">
    <property type="component" value="Chromosome"/>
</dbReference>
<feature type="transmembrane region" description="Helical" evidence="2">
    <location>
        <begin position="28"/>
        <end position="51"/>
    </location>
</feature>
<reference evidence="4" key="1">
    <citation type="submission" date="2019-10" db="EMBL/GenBank/DDBJ databases">
        <title>Antimicrobial potential of Antarctic Bacteria.</title>
        <authorList>
            <person name="Benaud N."/>
            <person name="Edwards R.J."/>
            <person name="Ferrari B.C."/>
        </authorList>
    </citation>
    <scope>NUCLEOTIDE SEQUENCE [LARGE SCALE GENOMIC DNA]</scope>
    <source>
        <strain evidence="4">NBSH44</strain>
    </source>
</reference>
<dbReference type="EMBL" id="CP045702">
    <property type="protein sequence ID" value="QNE75478.1"/>
    <property type="molecule type" value="Genomic_DNA"/>
</dbReference>
<feature type="transmembrane region" description="Helical" evidence="2">
    <location>
        <begin position="360"/>
        <end position="383"/>
    </location>
</feature>
<feature type="compositionally biased region" description="Low complexity" evidence="1">
    <location>
        <begin position="546"/>
        <end position="578"/>
    </location>
</feature>
<feature type="region of interest" description="Disordered" evidence="1">
    <location>
        <begin position="539"/>
        <end position="616"/>
    </location>
</feature>
<evidence type="ECO:0008006" key="5">
    <source>
        <dbReference type="Google" id="ProtNLM"/>
    </source>
</evidence>
<keyword evidence="4" id="KW-1185">Reference proteome</keyword>
<dbReference type="KEGG" id="sfiy:F0344_13370"/>
<name>A0A7G7BJG3_9ACTN</name>
<organism evidence="3 4">
    <name type="scientific">Streptomyces finlayi</name>
    <dbReference type="NCBI Taxonomy" id="67296"/>
    <lineage>
        <taxon>Bacteria</taxon>
        <taxon>Bacillati</taxon>
        <taxon>Actinomycetota</taxon>
        <taxon>Actinomycetes</taxon>
        <taxon>Kitasatosporales</taxon>
        <taxon>Streptomycetaceae</taxon>
        <taxon>Streptomyces</taxon>
    </lineage>
</organism>
<keyword evidence="2" id="KW-1133">Transmembrane helix</keyword>
<dbReference type="InterPro" id="IPR045931">
    <property type="entry name" value="DUF6350"/>
</dbReference>
<feature type="transmembrane region" description="Helical" evidence="2">
    <location>
        <begin position="395"/>
        <end position="418"/>
    </location>
</feature>
<feature type="transmembrane region" description="Helical" evidence="2">
    <location>
        <begin position="216"/>
        <end position="236"/>
    </location>
</feature>
<feature type="transmembrane region" description="Helical" evidence="2">
    <location>
        <begin position="321"/>
        <end position="339"/>
    </location>
</feature>
<proteinExistence type="predicted"/>